<comment type="caution">
    <text evidence="14">The sequence shown here is derived from an EMBL/GenBank/DDBJ whole genome shotgun (WGS) entry which is preliminary data.</text>
</comment>
<keyword evidence="5" id="KW-0227">DNA damage</keyword>
<accession>A0A8J2WBI7</accession>
<keyword evidence="4" id="KW-0255">Endonuclease</keyword>
<dbReference type="Gene3D" id="3.40.50.12650">
    <property type="match status" value="1"/>
</dbReference>
<name>A0A8J2WBI7_9CRUS</name>
<sequence length="383" mass="43038">MPVNSDSQSFQGVIDEIPYISVDYFLYVQSSLALFLSHCHADHMKGLDSHELYQTVKTKPGLFIYCSAITKKILSDWPIYCKLSPYLKVLELNQTVKIDLPSDDCSDGHPSKISFCVTSIPSGHCPGSVMFLYEGIFGTVLYTGDFRIAKGDSKKFQAFMSNPSRPEYGLKTIDHIYLDCTFCTDAARTFPSRQTSVEKTIALVNSWIAKSPEHKVLFTLAGRGFGAEFLFVEVYRKLNVQVHTSDFKHKIYSNLPDIKNAISRQPTTSIHACSEGRASSKTHSSPCFKDSNKVLTIRLSTQWHLMDGKNVDSRVVVDEGGIQRVLFSMHSSLEEIQDMAQTLKPRKVTPIAKPDPVTTETIAQLLDCKVKMPTSRFRSRHDD</sequence>
<organism evidence="14 15">
    <name type="scientific">Daphnia galeata</name>
    <dbReference type="NCBI Taxonomy" id="27404"/>
    <lineage>
        <taxon>Eukaryota</taxon>
        <taxon>Metazoa</taxon>
        <taxon>Ecdysozoa</taxon>
        <taxon>Arthropoda</taxon>
        <taxon>Crustacea</taxon>
        <taxon>Branchiopoda</taxon>
        <taxon>Diplostraca</taxon>
        <taxon>Cladocera</taxon>
        <taxon>Anomopoda</taxon>
        <taxon>Daphniidae</taxon>
        <taxon>Daphnia</taxon>
    </lineage>
</organism>
<dbReference type="EMBL" id="CAKKLH010000030">
    <property type="protein sequence ID" value="CAH0100058.1"/>
    <property type="molecule type" value="Genomic_DNA"/>
</dbReference>
<comment type="similarity">
    <text evidence="2">Belongs to the DNA repair metallo-beta-lactamase (DRMBL) family.</text>
</comment>
<keyword evidence="8" id="KW-0233">DNA recombination</keyword>
<dbReference type="AlphaFoldDB" id="A0A8J2WBI7"/>
<gene>
    <name evidence="14" type="ORF">DGAL_LOCUS2231</name>
</gene>
<dbReference type="InterPro" id="IPR011084">
    <property type="entry name" value="DRMBL"/>
</dbReference>
<dbReference type="PANTHER" id="PTHR23240">
    <property type="entry name" value="DNA CROSS-LINK REPAIR PROTEIN PSO2/SNM1-RELATED"/>
    <property type="match status" value="1"/>
</dbReference>
<dbReference type="GO" id="GO:0006303">
    <property type="term" value="P:double-strand break repair via nonhomologous end joining"/>
    <property type="evidence" value="ECO:0007669"/>
    <property type="project" value="TreeGrafter"/>
</dbReference>
<comment type="subcellular location">
    <subcellularLocation>
        <location evidence="1">Nucleus</location>
    </subcellularLocation>
</comment>
<evidence type="ECO:0000256" key="6">
    <source>
        <dbReference type="ARBA" id="ARBA00022801"/>
    </source>
</evidence>
<keyword evidence="10" id="KW-0539">Nucleus</keyword>
<evidence type="ECO:0000256" key="1">
    <source>
        <dbReference type="ARBA" id="ARBA00004123"/>
    </source>
</evidence>
<evidence type="ECO:0000256" key="7">
    <source>
        <dbReference type="ARBA" id="ARBA00022839"/>
    </source>
</evidence>
<evidence type="ECO:0000256" key="8">
    <source>
        <dbReference type="ARBA" id="ARBA00023172"/>
    </source>
</evidence>
<evidence type="ECO:0000256" key="11">
    <source>
        <dbReference type="ARBA" id="ARBA00039759"/>
    </source>
</evidence>
<dbReference type="Proteomes" id="UP000789390">
    <property type="component" value="Unassembled WGS sequence"/>
</dbReference>
<evidence type="ECO:0000313" key="15">
    <source>
        <dbReference type="Proteomes" id="UP000789390"/>
    </source>
</evidence>
<proteinExistence type="inferred from homology"/>
<keyword evidence="3" id="KW-0540">Nuclease</keyword>
<dbReference type="OrthoDB" id="262529at2759"/>
<dbReference type="InterPro" id="IPR036866">
    <property type="entry name" value="RibonucZ/Hydroxyglut_hydro"/>
</dbReference>
<keyword evidence="9" id="KW-0234">DNA repair</keyword>
<dbReference type="GO" id="GO:0006310">
    <property type="term" value="P:DNA recombination"/>
    <property type="evidence" value="ECO:0007669"/>
    <property type="project" value="UniProtKB-KW"/>
</dbReference>
<dbReference type="GO" id="GO:0035312">
    <property type="term" value="F:5'-3' DNA exonuclease activity"/>
    <property type="evidence" value="ECO:0007669"/>
    <property type="project" value="TreeGrafter"/>
</dbReference>
<dbReference type="SUPFAM" id="SSF56281">
    <property type="entry name" value="Metallo-hydrolase/oxidoreductase"/>
    <property type="match status" value="1"/>
</dbReference>
<dbReference type="GO" id="GO:0036297">
    <property type="term" value="P:interstrand cross-link repair"/>
    <property type="evidence" value="ECO:0007669"/>
    <property type="project" value="TreeGrafter"/>
</dbReference>
<protein>
    <recommendedName>
        <fullName evidence="11">Protein artemis</fullName>
    </recommendedName>
    <alternativeName>
        <fullName evidence="12">DNA cross-link repair 1C protein</fullName>
    </alternativeName>
</protein>
<evidence type="ECO:0000256" key="2">
    <source>
        <dbReference type="ARBA" id="ARBA00010304"/>
    </source>
</evidence>
<dbReference type="PANTHER" id="PTHR23240:SF8">
    <property type="entry name" value="PROTEIN ARTEMIS"/>
    <property type="match status" value="1"/>
</dbReference>
<dbReference type="GO" id="GO:0004519">
    <property type="term" value="F:endonuclease activity"/>
    <property type="evidence" value="ECO:0007669"/>
    <property type="project" value="UniProtKB-KW"/>
</dbReference>
<evidence type="ECO:0000313" key="14">
    <source>
        <dbReference type="EMBL" id="CAH0100058.1"/>
    </source>
</evidence>
<evidence type="ECO:0000259" key="13">
    <source>
        <dbReference type="Pfam" id="PF07522"/>
    </source>
</evidence>
<evidence type="ECO:0000256" key="3">
    <source>
        <dbReference type="ARBA" id="ARBA00022722"/>
    </source>
</evidence>
<evidence type="ECO:0000256" key="4">
    <source>
        <dbReference type="ARBA" id="ARBA00022759"/>
    </source>
</evidence>
<dbReference type="GO" id="GO:0003684">
    <property type="term" value="F:damaged DNA binding"/>
    <property type="evidence" value="ECO:0007669"/>
    <property type="project" value="TreeGrafter"/>
</dbReference>
<dbReference type="Gene3D" id="3.60.15.10">
    <property type="entry name" value="Ribonuclease Z/Hydroxyacylglutathione hydrolase-like"/>
    <property type="match status" value="1"/>
</dbReference>
<keyword evidence="7" id="KW-0269">Exonuclease</keyword>
<evidence type="ECO:0000256" key="12">
    <source>
        <dbReference type="ARBA" id="ARBA00042677"/>
    </source>
</evidence>
<keyword evidence="6" id="KW-0378">Hydrolase</keyword>
<evidence type="ECO:0000256" key="9">
    <source>
        <dbReference type="ARBA" id="ARBA00023204"/>
    </source>
</evidence>
<dbReference type="Pfam" id="PF07522">
    <property type="entry name" value="DRMBL"/>
    <property type="match status" value="1"/>
</dbReference>
<keyword evidence="15" id="KW-1185">Reference proteome</keyword>
<dbReference type="GO" id="GO:0000723">
    <property type="term" value="P:telomere maintenance"/>
    <property type="evidence" value="ECO:0007669"/>
    <property type="project" value="TreeGrafter"/>
</dbReference>
<evidence type="ECO:0000256" key="5">
    <source>
        <dbReference type="ARBA" id="ARBA00022763"/>
    </source>
</evidence>
<feature type="domain" description="DNA repair metallo-beta-lactamase" evidence="13">
    <location>
        <begin position="259"/>
        <end position="351"/>
    </location>
</feature>
<evidence type="ECO:0000256" key="10">
    <source>
        <dbReference type="ARBA" id="ARBA00023242"/>
    </source>
</evidence>
<reference evidence="14" key="1">
    <citation type="submission" date="2021-11" db="EMBL/GenBank/DDBJ databases">
        <authorList>
            <person name="Schell T."/>
        </authorList>
    </citation>
    <scope>NUCLEOTIDE SEQUENCE</scope>
    <source>
        <strain evidence="14">M5</strain>
    </source>
</reference>
<dbReference type="GO" id="GO:0005634">
    <property type="term" value="C:nucleus"/>
    <property type="evidence" value="ECO:0007669"/>
    <property type="project" value="UniProtKB-SubCell"/>
</dbReference>